<accession>A0AAW6FDA5</accession>
<reference evidence="4" key="1">
    <citation type="submission" date="2023-01" db="EMBL/GenBank/DDBJ databases">
        <title>Human gut microbiome strain richness.</title>
        <authorList>
            <person name="Chen-Liaw A."/>
        </authorList>
    </citation>
    <scope>NUCLEOTIDE SEQUENCE</scope>
    <source>
        <strain evidence="4">RTP21484st1_B7_RTP21484_190118</strain>
    </source>
</reference>
<dbReference type="RefSeq" id="WP_217773824.1">
    <property type="nucleotide sequence ID" value="NZ_JAHONW010000001.1"/>
</dbReference>
<dbReference type="SUPFAM" id="SSF52374">
    <property type="entry name" value="Nucleotidylyl transferase"/>
    <property type="match status" value="1"/>
</dbReference>
<evidence type="ECO:0000313" key="4">
    <source>
        <dbReference type="EMBL" id="MDB9221551.1"/>
    </source>
</evidence>
<dbReference type="InterPro" id="IPR014729">
    <property type="entry name" value="Rossmann-like_a/b/a_fold"/>
</dbReference>
<name>A0AAW6FDA5_9BACT</name>
<dbReference type="InterPro" id="IPR004821">
    <property type="entry name" value="Cyt_trans-like"/>
</dbReference>
<dbReference type="AlphaFoldDB" id="A0AAW6FDA5"/>
<evidence type="ECO:0000256" key="2">
    <source>
        <dbReference type="ARBA" id="ARBA00022695"/>
    </source>
</evidence>
<feature type="domain" description="Cytidyltransferase-like" evidence="3">
    <location>
        <begin position="8"/>
        <end position="132"/>
    </location>
</feature>
<gene>
    <name evidence="4" type="ORF">PN645_00860</name>
</gene>
<keyword evidence="2 4" id="KW-0548">Nucleotidyltransferase</keyword>
<dbReference type="NCBIfam" id="TIGR00125">
    <property type="entry name" value="cyt_tran_rel"/>
    <property type="match status" value="1"/>
</dbReference>
<evidence type="ECO:0000256" key="1">
    <source>
        <dbReference type="ARBA" id="ARBA00022679"/>
    </source>
</evidence>
<dbReference type="InterPro" id="IPR050385">
    <property type="entry name" value="Archaeal_FAD_synthase"/>
</dbReference>
<dbReference type="Proteomes" id="UP001212263">
    <property type="component" value="Unassembled WGS sequence"/>
</dbReference>
<sequence length="140" mass="16271">MKRYKIGYTTGTFDLFHIGHLNILKKSKEMCDFLIVGVSTDEVVQSYKHKVPVIPFKDRVEIIKSIRYVDQVVPQLSMDKFQAWSELHFDVMFHGDDWKGSSLYNEYESRLKEVGVEVVYIPHTEGVSSSMLTDEIKYGK</sequence>
<protein>
    <submittedName>
        <fullName evidence="4">Adenylyltransferase/cytidyltransferase family protein</fullName>
    </submittedName>
</protein>
<dbReference type="Gene3D" id="3.40.50.620">
    <property type="entry name" value="HUPs"/>
    <property type="match status" value="1"/>
</dbReference>
<dbReference type="GO" id="GO:0016779">
    <property type="term" value="F:nucleotidyltransferase activity"/>
    <property type="evidence" value="ECO:0007669"/>
    <property type="project" value="UniProtKB-KW"/>
</dbReference>
<dbReference type="EMBL" id="JAQMRD010000001">
    <property type="protein sequence ID" value="MDB9221551.1"/>
    <property type="molecule type" value="Genomic_DNA"/>
</dbReference>
<dbReference type="PANTHER" id="PTHR43793">
    <property type="entry name" value="FAD SYNTHASE"/>
    <property type="match status" value="1"/>
</dbReference>
<dbReference type="PANTHER" id="PTHR43793:SF1">
    <property type="entry name" value="FAD SYNTHASE"/>
    <property type="match status" value="1"/>
</dbReference>
<organism evidence="4 5">
    <name type="scientific">Odoribacter splanchnicus</name>
    <dbReference type="NCBI Taxonomy" id="28118"/>
    <lineage>
        <taxon>Bacteria</taxon>
        <taxon>Pseudomonadati</taxon>
        <taxon>Bacteroidota</taxon>
        <taxon>Bacteroidia</taxon>
        <taxon>Bacteroidales</taxon>
        <taxon>Odoribacteraceae</taxon>
        <taxon>Odoribacter</taxon>
    </lineage>
</organism>
<keyword evidence="1" id="KW-0808">Transferase</keyword>
<proteinExistence type="predicted"/>
<evidence type="ECO:0000313" key="5">
    <source>
        <dbReference type="Proteomes" id="UP001212263"/>
    </source>
</evidence>
<evidence type="ECO:0000259" key="3">
    <source>
        <dbReference type="Pfam" id="PF01467"/>
    </source>
</evidence>
<comment type="caution">
    <text evidence="4">The sequence shown here is derived from an EMBL/GenBank/DDBJ whole genome shotgun (WGS) entry which is preliminary data.</text>
</comment>
<dbReference type="Pfam" id="PF01467">
    <property type="entry name" value="CTP_transf_like"/>
    <property type="match status" value="1"/>
</dbReference>